<evidence type="ECO:0000313" key="1">
    <source>
        <dbReference type="EMBL" id="SGY95443.1"/>
    </source>
</evidence>
<dbReference type="AlphaFoldDB" id="A0A2X0MIQ7"/>
<organism evidence="1 2">
    <name type="scientific">Microbotryum silenes-dioicae</name>
    <dbReference type="NCBI Taxonomy" id="796604"/>
    <lineage>
        <taxon>Eukaryota</taxon>
        <taxon>Fungi</taxon>
        <taxon>Dikarya</taxon>
        <taxon>Basidiomycota</taxon>
        <taxon>Pucciniomycotina</taxon>
        <taxon>Microbotryomycetes</taxon>
        <taxon>Microbotryales</taxon>
        <taxon>Microbotryaceae</taxon>
        <taxon>Microbotryum</taxon>
    </lineage>
</organism>
<protein>
    <submittedName>
        <fullName evidence="1">BQ5605_C036g11494 protein</fullName>
    </submittedName>
</protein>
<dbReference type="Proteomes" id="UP000249464">
    <property type="component" value="Unassembled WGS sequence"/>
</dbReference>
<dbReference type="EMBL" id="FQNC01000063">
    <property type="protein sequence ID" value="SGY95443.1"/>
    <property type="molecule type" value="Genomic_DNA"/>
</dbReference>
<sequence length="245" mass="27524">MYGEQFEDLLERGFGLGRVGGIKIQPILRRKCMTLIPTIADFAQHVSGLRVKSSDKHRWQQSVVATALKDRLDSKATELSRKNETRWNSIHLCLQNHVLFSSAIDYYMARDDTPSNILLDIGEYLKTLTVQFQDATPRTWDVIAEFERVEGMLDNKAQTASPMVRIAAKSALIVLGNYYSKKKLQKVYLPLYEDTPEAGPPSPIQIPMLAPTTICMVMKEVTHKALTTTTSQMPSSSTGLWDASD</sequence>
<name>A0A2X0MIQ7_9BASI</name>
<reference evidence="1 2" key="1">
    <citation type="submission" date="2016-11" db="EMBL/GenBank/DDBJ databases">
        <authorList>
            <person name="Jaros S."/>
            <person name="Januszkiewicz K."/>
            <person name="Wedrychowicz H."/>
        </authorList>
    </citation>
    <scope>NUCLEOTIDE SEQUENCE [LARGE SCALE GENOMIC DNA]</scope>
</reference>
<proteinExistence type="predicted"/>
<keyword evidence="2" id="KW-1185">Reference proteome</keyword>
<accession>A0A2X0MIQ7</accession>
<gene>
    <name evidence="1" type="primary">BQ5605_C036g11494</name>
    <name evidence="1" type="ORF">BQ5605_C036G11494</name>
</gene>
<evidence type="ECO:0000313" key="2">
    <source>
        <dbReference type="Proteomes" id="UP000249464"/>
    </source>
</evidence>